<proteinExistence type="predicted"/>
<dbReference type="AlphaFoldDB" id="A0A1L9VVS5"/>
<dbReference type="InterPro" id="IPR013860">
    <property type="entry name" value="AreA_GATA"/>
</dbReference>
<dbReference type="VEuPathDB" id="FungiDB:ASPGLDRAFT_1017247"/>
<feature type="compositionally biased region" description="Low complexity" evidence="1">
    <location>
        <begin position="58"/>
        <end position="76"/>
    </location>
</feature>
<feature type="compositionally biased region" description="Polar residues" evidence="1">
    <location>
        <begin position="474"/>
        <end position="488"/>
    </location>
</feature>
<evidence type="ECO:0000313" key="4">
    <source>
        <dbReference type="Proteomes" id="UP000184300"/>
    </source>
</evidence>
<dbReference type="InterPro" id="IPR052292">
    <property type="entry name" value="Glucose_repression_reg"/>
</dbReference>
<dbReference type="GO" id="GO:0007039">
    <property type="term" value="P:protein catabolic process in the vacuole"/>
    <property type="evidence" value="ECO:0007669"/>
    <property type="project" value="TreeGrafter"/>
</dbReference>
<dbReference type="OrthoDB" id="5563539at2759"/>
<dbReference type="RefSeq" id="XP_022404697.1">
    <property type="nucleotide sequence ID" value="XM_022539420.1"/>
</dbReference>
<dbReference type="GO" id="GO:0042149">
    <property type="term" value="P:cellular response to glucose starvation"/>
    <property type="evidence" value="ECO:0007669"/>
    <property type="project" value="TreeGrafter"/>
</dbReference>
<feature type="compositionally biased region" description="Polar residues" evidence="1">
    <location>
        <begin position="114"/>
        <end position="123"/>
    </location>
</feature>
<dbReference type="EMBL" id="KV878890">
    <property type="protein sequence ID" value="OJJ88014.1"/>
    <property type="molecule type" value="Genomic_DNA"/>
</dbReference>
<feature type="domain" description="Nitrogen regulatory protein areA GATA-like" evidence="2">
    <location>
        <begin position="164"/>
        <end position="191"/>
    </location>
</feature>
<feature type="region of interest" description="Disordered" evidence="1">
    <location>
        <begin position="375"/>
        <end position="459"/>
    </location>
</feature>
<evidence type="ECO:0000259" key="2">
    <source>
        <dbReference type="Pfam" id="PF08550"/>
    </source>
</evidence>
<feature type="compositionally biased region" description="Acidic residues" evidence="1">
    <location>
        <begin position="444"/>
        <end position="457"/>
    </location>
</feature>
<feature type="compositionally biased region" description="Acidic residues" evidence="1">
    <location>
        <begin position="77"/>
        <end position="89"/>
    </location>
</feature>
<dbReference type="GO" id="GO:0005773">
    <property type="term" value="C:vacuole"/>
    <property type="evidence" value="ECO:0007669"/>
    <property type="project" value="GOC"/>
</dbReference>
<feature type="region of interest" description="Disordered" evidence="1">
    <location>
        <begin position="279"/>
        <end position="327"/>
    </location>
</feature>
<organism evidence="3 4">
    <name type="scientific">Aspergillus glaucus CBS 516.65</name>
    <dbReference type="NCBI Taxonomy" id="1160497"/>
    <lineage>
        <taxon>Eukaryota</taxon>
        <taxon>Fungi</taxon>
        <taxon>Dikarya</taxon>
        <taxon>Ascomycota</taxon>
        <taxon>Pezizomycotina</taxon>
        <taxon>Eurotiomycetes</taxon>
        <taxon>Eurotiomycetidae</taxon>
        <taxon>Eurotiales</taxon>
        <taxon>Aspergillaceae</taxon>
        <taxon>Aspergillus</taxon>
        <taxon>Aspergillus subgen. Aspergillus</taxon>
    </lineage>
</organism>
<gene>
    <name evidence="3" type="ORF">ASPGLDRAFT_1017247</name>
</gene>
<protein>
    <recommendedName>
        <fullName evidence="2">Nitrogen regulatory protein areA GATA-like domain-containing protein</fullName>
    </recommendedName>
</protein>
<accession>A0A1L9VVS5</accession>
<feature type="region of interest" description="Disordered" evidence="1">
    <location>
        <begin position="225"/>
        <end position="244"/>
    </location>
</feature>
<name>A0A1L9VVS5_ASPGL</name>
<dbReference type="Pfam" id="PF08550">
    <property type="entry name" value="GATA_AreA"/>
    <property type="match status" value="1"/>
</dbReference>
<feature type="compositionally biased region" description="Polar residues" evidence="1">
    <location>
        <begin position="375"/>
        <end position="399"/>
    </location>
</feature>
<sequence>MTAVLTIPREKYSRFTPDPLQCPTTQRYILRGSDVSIKSPVSIHSDYLSTDCLSPISSSVASSVPSSPTLSSVSPSIDDEHDGDNDEDEILFPSYDFKEVFQKDVMSQQQQQSDELVSSNPTEPSIDGQRLQTPAADDTSLEEEPSRHVDYLSHDWKEEDIWTSWRYMTKRKDVYSNGLRLENASWRTWAKVKFDLDTISPETLNWLKDCDVTWLYGPLKTSKNFGSNASPPPTHLTTPNMCQPRKPILKKKTASETMLQRSLSQHTLLQRAGALLKAKEAANTQDQSISRSRHQQDQTGSTTPTAIAGTPTTASVSDIGSPNERRHIHFNNEVVQCIAIEAKDEEEEYGKYLTGLEDGLFSNNVAVANQMLSNTASGNMSSPRNNENKTIAPLPSTTLRGEMPEPPASSLFERWFGSRSSPSPSPAPPKDSRRSSEPSANFLLDDDDDDDDYDDGYDSNGGFDFSWQSNWQSKQVSSASTQIRPHSVSSEDDEDGLEMDRGFNLTSDMFSLGDYSESPDAGIFDRVLDTVNTAKDIAHVIWNVGWRR</sequence>
<dbReference type="PANTHER" id="PTHR28051:SF1">
    <property type="entry name" value="PROTEIN MTL1-RELATED"/>
    <property type="match status" value="1"/>
</dbReference>
<feature type="region of interest" description="Disordered" evidence="1">
    <location>
        <begin position="104"/>
        <end position="147"/>
    </location>
</feature>
<keyword evidence="4" id="KW-1185">Reference proteome</keyword>
<feature type="region of interest" description="Disordered" evidence="1">
    <location>
        <begin position="474"/>
        <end position="497"/>
    </location>
</feature>
<evidence type="ECO:0000256" key="1">
    <source>
        <dbReference type="SAM" id="MobiDB-lite"/>
    </source>
</evidence>
<dbReference type="GeneID" id="34455681"/>
<dbReference type="PANTHER" id="PTHR28051">
    <property type="entry name" value="PROTEIN MTL1-RELATED"/>
    <property type="match status" value="1"/>
</dbReference>
<feature type="compositionally biased region" description="Low complexity" evidence="1">
    <location>
        <begin position="299"/>
        <end position="315"/>
    </location>
</feature>
<feature type="region of interest" description="Disordered" evidence="1">
    <location>
        <begin position="58"/>
        <end position="89"/>
    </location>
</feature>
<feature type="compositionally biased region" description="Polar residues" evidence="1">
    <location>
        <begin position="225"/>
        <end position="241"/>
    </location>
</feature>
<reference evidence="4" key="1">
    <citation type="journal article" date="2017" name="Genome Biol.">
        <title>Comparative genomics reveals high biological diversity and specific adaptations in the industrially and medically important fungal genus Aspergillus.</title>
        <authorList>
            <person name="de Vries R.P."/>
            <person name="Riley R."/>
            <person name="Wiebenga A."/>
            <person name="Aguilar-Osorio G."/>
            <person name="Amillis S."/>
            <person name="Uchima C.A."/>
            <person name="Anderluh G."/>
            <person name="Asadollahi M."/>
            <person name="Askin M."/>
            <person name="Barry K."/>
            <person name="Battaglia E."/>
            <person name="Bayram O."/>
            <person name="Benocci T."/>
            <person name="Braus-Stromeyer S.A."/>
            <person name="Caldana C."/>
            <person name="Canovas D."/>
            <person name="Cerqueira G.C."/>
            <person name="Chen F."/>
            <person name="Chen W."/>
            <person name="Choi C."/>
            <person name="Clum A."/>
            <person name="Dos Santos R.A."/>
            <person name="Damasio A.R."/>
            <person name="Diallinas G."/>
            <person name="Emri T."/>
            <person name="Fekete E."/>
            <person name="Flipphi M."/>
            <person name="Freyberg S."/>
            <person name="Gallo A."/>
            <person name="Gournas C."/>
            <person name="Habgood R."/>
            <person name="Hainaut M."/>
            <person name="Harispe M.L."/>
            <person name="Henrissat B."/>
            <person name="Hilden K.S."/>
            <person name="Hope R."/>
            <person name="Hossain A."/>
            <person name="Karabika E."/>
            <person name="Karaffa L."/>
            <person name="Karanyi Z."/>
            <person name="Krasevec N."/>
            <person name="Kuo A."/>
            <person name="Kusch H."/>
            <person name="LaButti K."/>
            <person name="Lagendijk E.L."/>
            <person name="Lapidus A."/>
            <person name="Levasseur A."/>
            <person name="Lindquist E."/>
            <person name="Lipzen A."/>
            <person name="Logrieco A.F."/>
            <person name="MacCabe A."/>
            <person name="Maekelae M.R."/>
            <person name="Malavazi I."/>
            <person name="Melin P."/>
            <person name="Meyer V."/>
            <person name="Mielnichuk N."/>
            <person name="Miskei M."/>
            <person name="Molnar A.P."/>
            <person name="Mule G."/>
            <person name="Ngan C.Y."/>
            <person name="Orejas M."/>
            <person name="Orosz E."/>
            <person name="Ouedraogo J.P."/>
            <person name="Overkamp K.M."/>
            <person name="Park H.-S."/>
            <person name="Perrone G."/>
            <person name="Piumi F."/>
            <person name="Punt P.J."/>
            <person name="Ram A.F."/>
            <person name="Ramon A."/>
            <person name="Rauscher S."/>
            <person name="Record E."/>
            <person name="Riano-Pachon D.M."/>
            <person name="Robert V."/>
            <person name="Roehrig J."/>
            <person name="Ruller R."/>
            <person name="Salamov A."/>
            <person name="Salih N.S."/>
            <person name="Samson R.A."/>
            <person name="Sandor E."/>
            <person name="Sanguinetti M."/>
            <person name="Schuetze T."/>
            <person name="Sepcic K."/>
            <person name="Shelest E."/>
            <person name="Sherlock G."/>
            <person name="Sophianopoulou V."/>
            <person name="Squina F.M."/>
            <person name="Sun H."/>
            <person name="Susca A."/>
            <person name="Todd R.B."/>
            <person name="Tsang A."/>
            <person name="Unkles S.E."/>
            <person name="van de Wiele N."/>
            <person name="van Rossen-Uffink D."/>
            <person name="Oliveira J.V."/>
            <person name="Vesth T.C."/>
            <person name="Visser J."/>
            <person name="Yu J.-H."/>
            <person name="Zhou M."/>
            <person name="Andersen M.R."/>
            <person name="Archer D.B."/>
            <person name="Baker S.E."/>
            <person name="Benoit I."/>
            <person name="Brakhage A.A."/>
            <person name="Braus G.H."/>
            <person name="Fischer R."/>
            <person name="Frisvad J.C."/>
            <person name="Goldman G.H."/>
            <person name="Houbraken J."/>
            <person name="Oakley B."/>
            <person name="Pocsi I."/>
            <person name="Scazzocchio C."/>
            <person name="Seiboth B."/>
            <person name="vanKuyk P.A."/>
            <person name="Wortman J."/>
            <person name="Dyer P.S."/>
            <person name="Grigoriev I.V."/>
        </authorList>
    </citation>
    <scope>NUCLEOTIDE SEQUENCE [LARGE SCALE GENOMIC DNA]</scope>
    <source>
        <strain evidence="4">CBS 516.65</strain>
    </source>
</reference>
<dbReference type="Proteomes" id="UP000184300">
    <property type="component" value="Unassembled WGS sequence"/>
</dbReference>
<dbReference type="STRING" id="1160497.A0A1L9VVS5"/>
<evidence type="ECO:0000313" key="3">
    <source>
        <dbReference type="EMBL" id="OJJ88014.1"/>
    </source>
</evidence>